<sequence length="130" mass="14955">MFDAKCIVRITHLLLRSSKFVSSGFSMICTTEEWVYESVMIIIDLEWAAPSHKQRSERPQIYLDCSSNQQGISIMFFMELAQAEQLNERSNIITTLHVWVGTKTLHYAHLETGRSITLPYATLSIMELIL</sequence>
<reference evidence="1" key="1">
    <citation type="submission" date="2020-05" db="UniProtKB">
        <authorList>
            <consortium name="EnsemblMetazoa"/>
        </authorList>
    </citation>
    <scope>IDENTIFICATION</scope>
    <source>
        <strain evidence="1">Yale</strain>
    </source>
</reference>
<dbReference type="Proteomes" id="UP000092444">
    <property type="component" value="Unassembled WGS sequence"/>
</dbReference>
<dbReference type="VEuPathDB" id="VectorBase:GMOY003918"/>
<name>A0A1B0FJC0_GLOMM</name>
<organism evidence="1 2">
    <name type="scientific">Glossina morsitans morsitans</name>
    <name type="common">Savannah tsetse fly</name>
    <dbReference type="NCBI Taxonomy" id="37546"/>
    <lineage>
        <taxon>Eukaryota</taxon>
        <taxon>Metazoa</taxon>
        <taxon>Ecdysozoa</taxon>
        <taxon>Arthropoda</taxon>
        <taxon>Hexapoda</taxon>
        <taxon>Insecta</taxon>
        <taxon>Pterygota</taxon>
        <taxon>Neoptera</taxon>
        <taxon>Endopterygota</taxon>
        <taxon>Diptera</taxon>
        <taxon>Brachycera</taxon>
        <taxon>Muscomorpha</taxon>
        <taxon>Hippoboscoidea</taxon>
        <taxon>Glossinidae</taxon>
        <taxon>Glossina</taxon>
    </lineage>
</organism>
<dbReference type="AlphaFoldDB" id="A0A1B0FJC0"/>
<accession>A0A1B0FJC0</accession>
<keyword evidence="2" id="KW-1185">Reference proteome</keyword>
<dbReference type="EMBL" id="CCAG010005203">
    <property type="status" value="NOT_ANNOTATED_CDS"/>
    <property type="molecule type" value="Genomic_DNA"/>
</dbReference>
<evidence type="ECO:0000313" key="1">
    <source>
        <dbReference type="EnsemblMetazoa" id="GMOY003918-PA"/>
    </source>
</evidence>
<dbReference type="EnsemblMetazoa" id="GMOY003918-RA">
    <property type="protein sequence ID" value="GMOY003918-PA"/>
    <property type="gene ID" value="GMOY003918"/>
</dbReference>
<proteinExistence type="predicted"/>
<evidence type="ECO:0000313" key="2">
    <source>
        <dbReference type="Proteomes" id="UP000092444"/>
    </source>
</evidence>
<protein>
    <submittedName>
        <fullName evidence="1">Uncharacterized protein</fullName>
    </submittedName>
</protein>